<comment type="caution">
    <text evidence="2">The sequence shown here is derived from an EMBL/GenBank/DDBJ whole genome shotgun (WGS) entry which is preliminary data.</text>
</comment>
<reference evidence="2 3" key="1">
    <citation type="submission" date="2020-08" db="EMBL/GenBank/DDBJ databases">
        <title>Genomic Encyclopedia of Type Strains, Phase IV (KMG-IV): sequencing the most valuable type-strain genomes for metagenomic binning, comparative biology and taxonomic classification.</title>
        <authorList>
            <person name="Goeker M."/>
        </authorList>
    </citation>
    <scope>NUCLEOTIDE SEQUENCE [LARGE SCALE GENOMIC DNA]</scope>
    <source>
        <strain evidence="2 3">YIM 65646</strain>
    </source>
</reference>
<keyword evidence="1" id="KW-0812">Transmembrane</keyword>
<keyword evidence="1" id="KW-1133">Transmembrane helix</keyword>
<protein>
    <submittedName>
        <fullName evidence="2">Uncharacterized protein</fullName>
    </submittedName>
</protein>
<dbReference type="Proteomes" id="UP000548476">
    <property type="component" value="Unassembled WGS sequence"/>
</dbReference>
<accession>A0A841FTE6</accession>
<evidence type="ECO:0000313" key="2">
    <source>
        <dbReference type="EMBL" id="MBB6039306.1"/>
    </source>
</evidence>
<dbReference type="AlphaFoldDB" id="A0A841FTE6"/>
<feature type="transmembrane region" description="Helical" evidence="1">
    <location>
        <begin position="12"/>
        <end position="30"/>
    </location>
</feature>
<dbReference type="RefSeq" id="WP_184792399.1">
    <property type="nucleotide sequence ID" value="NZ_BONT01000077.1"/>
</dbReference>
<feature type="transmembrane region" description="Helical" evidence="1">
    <location>
        <begin position="75"/>
        <end position="95"/>
    </location>
</feature>
<evidence type="ECO:0000256" key="1">
    <source>
        <dbReference type="SAM" id="Phobius"/>
    </source>
</evidence>
<dbReference type="EMBL" id="JACHGT010000021">
    <property type="protein sequence ID" value="MBB6039306.1"/>
    <property type="molecule type" value="Genomic_DNA"/>
</dbReference>
<proteinExistence type="predicted"/>
<sequence length="128" mass="13665">MDRDAWRTTIGAVGAIALGWGAAGAVHFGLVRHRDGWRADIWSLPEGRGIFELALLTGAVVTLFSLRWSLRHETVWPALGLSVGAVAGAASALILGHQPRHWTAAAIMLAAGAAAPVANRYRARHRSR</sequence>
<feature type="transmembrane region" description="Helical" evidence="1">
    <location>
        <begin position="101"/>
        <end position="118"/>
    </location>
</feature>
<gene>
    <name evidence="2" type="ORF">HNR73_007200</name>
</gene>
<feature type="transmembrane region" description="Helical" evidence="1">
    <location>
        <begin position="50"/>
        <end position="68"/>
    </location>
</feature>
<keyword evidence="3" id="KW-1185">Reference proteome</keyword>
<name>A0A841FTE6_9ACTN</name>
<evidence type="ECO:0000313" key="3">
    <source>
        <dbReference type="Proteomes" id="UP000548476"/>
    </source>
</evidence>
<organism evidence="2 3">
    <name type="scientific">Phytomonospora endophytica</name>
    <dbReference type="NCBI Taxonomy" id="714109"/>
    <lineage>
        <taxon>Bacteria</taxon>
        <taxon>Bacillati</taxon>
        <taxon>Actinomycetota</taxon>
        <taxon>Actinomycetes</taxon>
        <taxon>Micromonosporales</taxon>
        <taxon>Micromonosporaceae</taxon>
        <taxon>Phytomonospora</taxon>
    </lineage>
</organism>
<keyword evidence="1" id="KW-0472">Membrane</keyword>